<evidence type="ECO:0000256" key="4">
    <source>
        <dbReference type="PROSITE-ProRule" id="PRU01016"/>
    </source>
</evidence>
<evidence type="ECO:0000256" key="2">
    <source>
        <dbReference type="ARBA" id="ARBA00022679"/>
    </source>
</evidence>
<dbReference type="SUPFAM" id="SSF53335">
    <property type="entry name" value="S-adenosyl-L-methionine-dependent methyltransferases"/>
    <property type="match status" value="1"/>
</dbReference>
<dbReference type="Gene3D" id="3.40.50.150">
    <property type="entry name" value="Vaccinia Virus protein VP39"/>
    <property type="match status" value="1"/>
</dbReference>
<dbReference type="Proteomes" id="UP001152797">
    <property type="component" value="Unassembled WGS sequence"/>
</dbReference>
<dbReference type="InterPro" id="IPR001525">
    <property type="entry name" value="C5_MeTfrase"/>
</dbReference>
<comment type="similarity">
    <text evidence="4">Belongs to the class I-like SAM-binding methyltransferase superfamily. C5-methyltransferase family.</text>
</comment>
<dbReference type="EMBL" id="CAMXCT020003299">
    <property type="protein sequence ID" value="CAL1156958.1"/>
    <property type="molecule type" value="Genomic_DNA"/>
</dbReference>
<dbReference type="GO" id="GO:0032259">
    <property type="term" value="P:methylation"/>
    <property type="evidence" value="ECO:0007669"/>
    <property type="project" value="UniProtKB-KW"/>
</dbReference>
<dbReference type="EMBL" id="CAMXCT010002119">
    <property type="protein sequence ID" value="CAI3995829.1"/>
    <property type="molecule type" value="Genomic_DNA"/>
</dbReference>
<dbReference type="EMBL" id="CAMXCT030003299">
    <property type="protein sequence ID" value="CAL4790895.1"/>
    <property type="molecule type" value="Genomic_DNA"/>
</dbReference>
<evidence type="ECO:0000313" key="9">
    <source>
        <dbReference type="Proteomes" id="UP001152797"/>
    </source>
</evidence>
<keyword evidence="3 4" id="KW-0949">S-adenosyl-L-methionine</keyword>
<gene>
    <name evidence="5" type="ORF">C1SCF055_LOCUS22355</name>
    <name evidence="6" type="ORF">C1SCF055_LOCUS29444</name>
</gene>
<keyword evidence="2 4" id="KW-0808">Transferase</keyword>
<name>A0A9P1CQB6_9DINO</name>
<evidence type="ECO:0000313" key="6">
    <source>
        <dbReference type="EMBL" id="CAI4003583.1"/>
    </source>
</evidence>
<keyword evidence="9" id="KW-1185">Reference proteome</keyword>
<evidence type="ECO:0000313" key="8">
    <source>
        <dbReference type="EMBL" id="CAL4790895.1"/>
    </source>
</evidence>
<feature type="active site" evidence="4">
    <location>
        <position position="117"/>
    </location>
</feature>
<dbReference type="PANTHER" id="PTHR46098">
    <property type="entry name" value="TRNA (CYTOSINE(38)-C(5))-METHYLTRANSFERASE"/>
    <property type="match status" value="1"/>
</dbReference>
<keyword evidence="1 4" id="KW-0489">Methyltransferase</keyword>
<accession>A0A9P1CQB6</accession>
<dbReference type="InterPro" id="IPR029063">
    <property type="entry name" value="SAM-dependent_MTases_sf"/>
</dbReference>
<evidence type="ECO:0000313" key="7">
    <source>
        <dbReference type="EMBL" id="CAL4783141.1"/>
    </source>
</evidence>
<evidence type="ECO:0000256" key="3">
    <source>
        <dbReference type="ARBA" id="ARBA00022691"/>
    </source>
</evidence>
<dbReference type="AlphaFoldDB" id="A0A9P1CQB6"/>
<protein>
    <submittedName>
        <fullName evidence="8">DNA (Cytosine-5-)-methyltransferase</fullName>
    </submittedName>
    <submittedName>
        <fullName evidence="7">Type II methyltransferase M.Bsp6I (M.Bsp6I) (Cytosine-specific methyltransferase Bsp6I) (Modification methylase Bsp6I)</fullName>
    </submittedName>
</protein>
<evidence type="ECO:0000313" key="5">
    <source>
        <dbReference type="EMBL" id="CAI3995829.1"/>
    </source>
</evidence>
<organism evidence="5">
    <name type="scientific">Cladocopium goreaui</name>
    <dbReference type="NCBI Taxonomy" id="2562237"/>
    <lineage>
        <taxon>Eukaryota</taxon>
        <taxon>Sar</taxon>
        <taxon>Alveolata</taxon>
        <taxon>Dinophyceae</taxon>
        <taxon>Suessiales</taxon>
        <taxon>Symbiodiniaceae</taxon>
        <taxon>Cladocopium</taxon>
    </lineage>
</organism>
<dbReference type="InterPro" id="IPR050750">
    <property type="entry name" value="C5-MTase"/>
</dbReference>
<dbReference type="Pfam" id="PF00145">
    <property type="entry name" value="DNA_methylase"/>
    <property type="match status" value="1"/>
</dbReference>
<evidence type="ECO:0000256" key="1">
    <source>
        <dbReference type="ARBA" id="ARBA00022603"/>
    </source>
</evidence>
<dbReference type="OrthoDB" id="423221at2759"/>
<dbReference type="GO" id="GO:0008168">
    <property type="term" value="F:methyltransferase activity"/>
    <property type="evidence" value="ECO:0007669"/>
    <property type="project" value="UniProtKB-KW"/>
</dbReference>
<sequence length="383" mass="43414">MANYFLEKQLEAIAVETGTSVRSLRNKIREAAVGLSLATACSGTDSPIVLAKHMGLETSFSCEFDELKRTWILENFPETQRLFCDIKSLKRDEVLNVVTGRKERVPSADIFITGFVCKSVSSENNERKTYKNCIQEGRGETGETFSGMMDYIKKHAPPVVIAENVKGITNRIDGEEPVILQVVEAMRKAGYHFEYRILNTSDFMIPQSRNRCWMVGLRRDRFSAEDVEEVFEMVQQMKAPKTMALKKYFAHFKVGTAGMPENRTLNPRQRKVLKAGLKKVPHRRPRDQVIVDVAKSEQRSPVQLQRTPCLVANSTMYWANQQRFLSAEEVLALQGIFTKDFKAARGKFLTKHRRLCHDLTGNAFSMSVCSAVLSAVMLKLAET</sequence>
<proteinExistence type="inferred from homology"/>
<comment type="caution">
    <text evidence="5">The sequence shown here is derived from an EMBL/GenBank/DDBJ whole genome shotgun (WGS) entry which is preliminary data.</text>
</comment>
<dbReference type="PANTHER" id="PTHR46098:SF1">
    <property type="entry name" value="TRNA (CYTOSINE(38)-C(5))-METHYLTRANSFERASE"/>
    <property type="match status" value="1"/>
</dbReference>
<dbReference type="EMBL" id="CAMXCT030002119">
    <property type="protein sequence ID" value="CAL4783141.1"/>
    <property type="molecule type" value="Genomic_DNA"/>
</dbReference>
<reference evidence="7 9" key="2">
    <citation type="submission" date="2024-05" db="EMBL/GenBank/DDBJ databases">
        <authorList>
            <person name="Chen Y."/>
            <person name="Shah S."/>
            <person name="Dougan E. K."/>
            <person name="Thang M."/>
            <person name="Chan C."/>
        </authorList>
    </citation>
    <scope>NUCLEOTIDE SEQUENCE [LARGE SCALE GENOMIC DNA]</scope>
</reference>
<dbReference type="PROSITE" id="PS51679">
    <property type="entry name" value="SAM_MT_C5"/>
    <property type="match status" value="1"/>
</dbReference>
<reference evidence="5" key="1">
    <citation type="submission" date="2022-10" db="EMBL/GenBank/DDBJ databases">
        <authorList>
            <person name="Chen Y."/>
            <person name="Dougan E. K."/>
            <person name="Chan C."/>
            <person name="Rhodes N."/>
            <person name="Thang M."/>
        </authorList>
    </citation>
    <scope>NUCLEOTIDE SEQUENCE</scope>
</reference>
<dbReference type="EMBL" id="CAMXCT020002119">
    <property type="protein sequence ID" value="CAL1149204.1"/>
    <property type="molecule type" value="Genomic_DNA"/>
</dbReference>
<dbReference type="EMBL" id="CAMXCT010003299">
    <property type="protein sequence ID" value="CAI4003583.1"/>
    <property type="molecule type" value="Genomic_DNA"/>
</dbReference>